<reference evidence="1 2" key="1">
    <citation type="journal article" date="2011" name="Science">
        <title>The Selaginella genome identifies genetic changes associated with the evolution of vascular plants.</title>
        <authorList>
            <person name="Banks J.A."/>
            <person name="Nishiyama T."/>
            <person name="Hasebe M."/>
            <person name="Bowman J.L."/>
            <person name="Gribskov M."/>
            <person name="dePamphilis C."/>
            <person name="Albert V.A."/>
            <person name="Aono N."/>
            <person name="Aoyama T."/>
            <person name="Ambrose B.A."/>
            <person name="Ashton N.W."/>
            <person name="Axtell M.J."/>
            <person name="Barker E."/>
            <person name="Barker M.S."/>
            <person name="Bennetzen J.L."/>
            <person name="Bonawitz N.D."/>
            <person name="Chapple C."/>
            <person name="Cheng C."/>
            <person name="Correa L.G."/>
            <person name="Dacre M."/>
            <person name="DeBarry J."/>
            <person name="Dreyer I."/>
            <person name="Elias M."/>
            <person name="Engstrom E.M."/>
            <person name="Estelle M."/>
            <person name="Feng L."/>
            <person name="Finet C."/>
            <person name="Floyd S.K."/>
            <person name="Frommer W.B."/>
            <person name="Fujita T."/>
            <person name="Gramzow L."/>
            <person name="Gutensohn M."/>
            <person name="Harholt J."/>
            <person name="Hattori M."/>
            <person name="Heyl A."/>
            <person name="Hirai T."/>
            <person name="Hiwatashi Y."/>
            <person name="Ishikawa M."/>
            <person name="Iwata M."/>
            <person name="Karol K.G."/>
            <person name="Koehler B."/>
            <person name="Kolukisaoglu U."/>
            <person name="Kubo M."/>
            <person name="Kurata T."/>
            <person name="Lalonde S."/>
            <person name="Li K."/>
            <person name="Li Y."/>
            <person name="Litt A."/>
            <person name="Lyons E."/>
            <person name="Manning G."/>
            <person name="Maruyama T."/>
            <person name="Michael T.P."/>
            <person name="Mikami K."/>
            <person name="Miyazaki S."/>
            <person name="Morinaga S."/>
            <person name="Murata T."/>
            <person name="Mueller-Roeber B."/>
            <person name="Nelson D.R."/>
            <person name="Obara M."/>
            <person name="Oguri Y."/>
            <person name="Olmstead R.G."/>
            <person name="Onodera N."/>
            <person name="Petersen B.L."/>
            <person name="Pils B."/>
            <person name="Prigge M."/>
            <person name="Rensing S.A."/>
            <person name="Riano-Pachon D.M."/>
            <person name="Roberts A.W."/>
            <person name="Sato Y."/>
            <person name="Scheller H.V."/>
            <person name="Schulz B."/>
            <person name="Schulz C."/>
            <person name="Shakirov E.V."/>
            <person name="Shibagaki N."/>
            <person name="Shinohara N."/>
            <person name="Shippen D.E."/>
            <person name="Soerensen I."/>
            <person name="Sotooka R."/>
            <person name="Sugimoto N."/>
            <person name="Sugita M."/>
            <person name="Sumikawa N."/>
            <person name="Tanurdzic M."/>
            <person name="Theissen G."/>
            <person name="Ulvskov P."/>
            <person name="Wakazuki S."/>
            <person name="Weng J.K."/>
            <person name="Willats W.W."/>
            <person name="Wipf D."/>
            <person name="Wolf P.G."/>
            <person name="Yang L."/>
            <person name="Zimmer A.D."/>
            <person name="Zhu Q."/>
            <person name="Mitros T."/>
            <person name="Hellsten U."/>
            <person name="Loque D."/>
            <person name="Otillar R."/>
            <person name="Salamov A."/>
            <person name="Schmutz J."/>
            <person name="Shapiro H."/>
            <person name="Lindquist E."/>
            <person name="Lucas S."/>
            <person name="Rokhsar D."/>
            <person name="Grigoriev I.V."/>
        </authorList>
    </citation>
    <scope>NUCLEOTIDE SEQUENCE [LARGE SCALE GENOMIC DNA]</scope>
</reference>
<dbReference type="EMBL" id="GL377651">
    <property type="protein sequence ID" value="EFJ10848.1"/>
    <property type="molecule type" value="Genomic_DNA"/>
</dbReference>
<protein>
    <submittedName>
        <fullName evidence="1">Uncharacterized protein</fullName>
    </submittedName>
</protein>
<keyword evidence="2" id="KW-1185">Reference proteome</keyword>
<gene>
    <name evidence="1" type="ORF">SELMODRAFT_426858</name>
</gene>
<dbReference type="InParanoid" id="D8SXQ9"/>
<evidence type="ECO:0000313" key="1">
    <source>
        <dbReference type="EMBL" id="EFJ10848.1"/>
    </source>
</evidence>
<sequence>MSSCLEQGSGFRVTGIVCMTVLGGRKELERVSQTVFISILTQKKLSTLRRMLIELEVFLFAVNRTSTISTSLCAQAEMKSFAKSGSTVLQQHFERKLVGLEEEEGIGVEDRTLPRRLSGREAGTGQAFEQTMDTLFRRMIKSYDRSVVFTKFVQLLTSRVKQANTRCDLQVGETEILKEEAVAVALAAATKLVPLVWTNDKQSGFQMKLKMGQVTDLMRGVAIESLKGLQLKIYNFMMLQTTGIEMYQGYFEQTYPDG</sequence>
<dbReference type="AlphaFoldDB" id="D8SXQ9"/>
<evidence type="ECO:0000313" key="2">
    <source>
        <dbReference type="Proteomes" id="UP000001514"/>
    </source>
</evidence>
<organism evidence="2">
    <name type="scientific">Selaginella moellendorffii</name>
    <name type="common">Spikemoss</name>
    <dbReference type="NCBI Taxonomy" id="88036"/>
    <lineage>
        <taxon>Eukaryota</taxon>
        <taxon>Viridiplantae</taxon>
        <taxon>Streptophyta</taxon>
        <taxon>Embryophyta</taxon>
        <taxon>Tracheophyta</taxon>
        <taxon>Lycopodiopsida</taxon>
        <taxon>Selaginellales</taxon>
        <taxon>Selaginellaceae</taxon>
        <taxon>Selaginella</taxon>
    </lineage>
</organism>
<name>D8SXQ9_SELML</name>
<dbReference type="HOGENOM" id="CLU_1079278_0_0_1"/>
<dbReference type="Proteomes" id="UP000001514">
    <property type="component" value="Unassembled WGS sequence"/>
</dbReference>
<proteinExistence type="predicted"/>
<dbReference type="Gramene" id="EFJ10848">
    <property type="protein sequence ID" value="EFJ10848"/>
    <property type="gene ID" value="SELMODRAFT_426858"/>
</dbReference>
<dbReference type="KEGG" id="smo:SELMODRAFT_426858"/>
<accession>D8SXQ9</accession>